<feature type="signal peptide" evidence="4">
    <location>
        <begin position="1"/>
        <end position="34"/>
    </location>
</feature>
<dbReference type="InterPro" id="IPR026444">
    <property type="entry name" value="Secre_tail"/>
</dbReference>
<evidence type="ECO:0000256" key="1">
    <source>
        <dbReference type="ARBA" id="ARBA00022729"/>
    </source>
</evidence>
<dbReference type="InterPro" id="IPR013517">
    <property type="entry name" value="FG-GAP"/>
</dbReference>
<name>A0ABV6YLG2_UNCEI</name>
<dbReference type="NCBIfam" id="TIGR04183">
    <property type="entry name" value="Por_Secre_tail"/>
    <property type="match status" value="1"/>
</dbReference>
<proteinExistence type="predicted"/>
<evidence type="ECO:0000256" key="2">
    <source>
        <dbReference type="ARBA" id="ARBA00022737"/>
    </source>
</evidence>
<reference evidence="6 7" key="1">
    <citation type="submission" date="2024-09" db="EMBL/GenBank/DDBJ databases">
        <authorList>
            <person name="D'Angelo T."/>
        </authorList>
    </citation>
    <scope>NUCLEOTIDE SEQUENCE [LARGE SCALE GENOMIC DNA]</scope>
    <source>
        <strain evidence="6">SAG AM-320-E07</strain>
    </source>
</reference>
<feature type="domain" description="FlgD/Vpr Ig-like" evidence="5">
    <location>
        <begin position="749"/>
        <end position="795"/>
    </location>
</feature>
<dbReference type="InterPro" id="IPR015915">
    <property type="entry name" value="Kelch-typ_b-propeller"/>
</dbReference>
<dbReference type="Gene3D" id="2.130.10.130">
    <property type="entry name" value="Integrin alpha, N-terminal"/>
    <property type="match status" value="2"/>
</dbReference>
<evidence type="ECO:0000313" key="6">
    <source>
        <dbReference type="EMBL" id="MFC1573170.1"/>
    </source>
</evidence>
<dbReference type="Pfam" id="PF14312">
    <property type="entry name" value="FG-GAP_2"/>
    <property type="match status" value="6"/>
</dbReference>
<evidence type="ECO:0000256" key="3">
    <source>
        <dbReference type="ARBA" id="ARBA00023180"/>
    </source>
</evidence>
<dbReference type="Gene3D" id="2.60.40.4070">
    <property type="match status" value="1"/>
</dbReference>
<dbReference type="SMART" id="SM00191">
    <property type="entry name" value="Int_alpha"/>
    <property type="match status" value="4"/>
</dbReference>
<dbReference type="Proteomes" id="UP001593833">
    <property type="component" value="Unassembled WGS sequence"/>
</dbReference>
<dbReference type="PANTHER" id="PTHR36220:SF1">
    <property type="entry name" value="GAMMA TUBULIN COMPLEX COMPONENT C-TERMINAL DOMAIN-CONTAINING PROTEIN"/>
    <property type="match status" value="1"/>
</dbReference>
<keyword evidence="1 4" id="KW-0732">Signal</keyword>
<keyword evidence="3" id="KW-0325">Glycoprotein</keyword>
<keyword evidence="2" id="KW-0677">Repeat</keyword>
<evidence type="ECO:0000256" key="4">
    <source>
        <dbReference type="SAM" id="SignalP"/>
    </source>
</evidence>
<evidence type="ECO:0000259" key="5">
    <source>
        <dbReference type="Pfam" id="PF13860"/>
    </source>
</evidence>
<keyword evidence="7" id="KW-1185">Reference proteome</keyword>
<dbReference type="PANTHER" id="PTHR36220">
    <property type="entry name" value="UNNAMED PRODUCT"/>
    <property type="match status" value="1"/>
</dbReference>
<evidence type="ECO:0000313" key="7">
    <source>
        <dbReference type="Proteomes" id="UP001593833"/>
    </source>
</evidence>
<protein>
    <submittedName>
        <fullName evidence="6">FlgD immunoglobulin-like domain containing protein</fullName>
    </submittedName>
</protein>
<dbReference type="InterPro" id="IPR013519">
    <property type="entry name" value="Int_alpha_beta-p"/>
</dbReference>
<organism evidence="6 7">
    <name type="scientific">Eiseniibacteriota bacterium</name>
    <dbReference type="NCBI Taxonomy" id="2212470"/>
    <lineage>
        <taxon>Bacteria</taxon>
        <taxon>Candidatus Eiseniibacteriota</taxon>
    </lineage>
</organism>
<sequence length="814" mass="86627">MTWQLRSTSCLRPLSLFVLGCAVTLAPISPTASAQLYEDAELLPADLESGDFYGHSCWVAGDLAIVGTVIASAPATDPEAAYIFRYDLGTDDWNEEAKFEPPGGTDQDWFGYSVAILGDIAIVAAKYDDDVALDAGAVYVFGYNAGTGDWTQAQKLFASDGTSDDLFGQSVAIDDGLLIVGASYADGNESECGAAHVFRYDPVEEEWSQEAKLIATDGEYAEVFGVSVDIEDNLAVIGTPLDDNLGDGAGSAYVFRYNPGAETWTQEAKLLAGDGAADDYFGYDVALSGDAVVVGAPDHAESGTQTGAAYVFRYDPGVPEWSQEAKLLAADGYEYDVFGRAVDISENLILVGADGHSHECLNCGAAYLYGYDSTSSDWSEITELQASTSVTDDSFGWAVGLDGKRAVVTALHADRIPGGDSGAAYAYECSPVVDPGVCCVNTLCSVTTEHECDALAGNWFVSHTSCDPNPCLSLGACCFPEGSCQYTLADDCLASGGQPQGFGTVCNPNPCPQMGACCLDGGGCIYVYEDECDGVYWLDAFTCDPNRCLNIGACCFDDGSCEVMRPNHCEDQNGTLIGYGIPCDPDPCLLPPGACCMDEECQLLSLYDCQDSGGEFQGWGIPCSPDPCCTQCGACCYTDGTCTIMRQTYCQEAGGTFMGTDVSCYPNPCLPVAVCCMVDGTCVVSDEIDCGMQGGIWHVEWASCDPNPCEVVGVDDERWESGSTTALLGVRPNPFRSTTDIMFRLASETMVDVSIYDASGRRVRTLTSETMSPGEYRITWGGDLDQGGQAGAGVYLCRFRVGKDEESTKIFRYR</sequence>
<dbReference type="EMBL" id="JBHPKH010000088">
    <property type="protein sequence ID" value="MFC1573170.1"/>
    <property type="molecule type" value="Genomic_DNA"/>
</dbReference>
<dbReference type="InterPro" id="IPR028994">
    <property type="entry name" value="Integrin_alpha_N"/>
</dbReference>
<dbReference type="SUPFAM" id="SSF117281">
    <property type="entry name" value="Kelch motif"/>
    <property type="match status" value="1"/>
</dbReference>
<gene>
    <name evidence="6" type="ORF">ACFL6M_06180</name>
</gene>
<feature type="chain" id="PRO_5046830633" evidence="4">
    <location>
        <begin position="35"/>
        <end position="814"/>
    </location>
</feature>
<comment type="caution">
    <text evidence="6">The sequence shown here is derived from an EMBL/GenBank/DDBJ whole genome shotgun (WGS) entry which is preliminary data.</text>
</comment>
<dbReference type="PROSITE" id="PS51470">
    <property type="entry name" value="FG_GAP"/>
    <property type="match status" value="2"/>
</dbReference>
<accession>A0ABV6YLG2</accession>
<dbReference type="Pfam" id="PF13860">
    <property type="entry name" value="FlgD_ig"/>
    <property type="match status" value="1"/>
</dbReference>
<dbReference type="InterPro" id="IPR025965">
    <property type="entry name" value="FlgD/Vpr_Ig-like"/>
</dbReference>